<dbReference type="GO" id="GO:0016887">
    <property type="term" value="F:ATP hydrolysis activity"/>
    <property type="evidence" value="ECO:0007669"/>
    <property type="project" value="InterPro"/>
</dbReference>
<sequence length="62" mass="6846">YLRIPSNQTLFIVGGSGSGKSTVAQLLLCMYTTTKGAICFHGQDVNYLDEDWKRLHVAAISR</sequence>
<dbReference type="HOGENOM" id="CLU_2910270_0_0_1"/>
<evidence type="ECO:0000313" key="2">
    <source>
        <dbReference type="EMBL" id="EPS92425.1"/>
    </source>
</evidence>
<keyword evidence="3" id="KW-1185">Reference proteome</keyword>
<evidence type="ECO:0000313" key="3">
    <source>
        <dbReference type="Proteomes" id="UP000015241"/>
    </source>
</evidence>
<evidence type="ECO:0000259" key="1">
    <source>
        <dbReference type="Pfam" id="PF00005"/>
    </source>
</evidence>
<feature type="domain" description="ABC transporter" evidence="1">
    <location>
        <begin position="2"/>
        <end position="58"/>
    </location>
</feature>
<dbReference type="InterPro" id="IPR027417">
    <property type="entry name" value="P-loop_NTPase"/>
</dbReference>
<name>S8ERI2_FOMSC</name>
<protein>
    <recommendedName>
        <fullName evidence="1">ABC transporter domain-containing protein</fullName>
    </recommendedName>
</protein>
<dbReference type="Pfam" id="PF00005">
    <property type="entry name" value="ABC_tran"/>
    <property type="match status" value="1"/>
</dbReference>
<dbReference type="InterPro" id="IPR039421">
    <property type="entry name" value="Type_1_exporter"/>
</dbReference>
<feature type="non-terminal residue" evidence="2">
    <location>
        <position position="1"/>
    </location>
</feature>
<dbReference type="OrthoDB" id="6500128at2759"/>
<dbReference type="AlphaFoldDB" id="S8ERI2"/>
<dbReference type="Gene3D" id="3.40.50.300">
    <property type="entry name" value="P-loop containing nucleotide triphosphate hydrolases"/>
    <property type="match status" value="1"/>
</dbReference>
<organism evidence="2 3">
    <name type="scientific">Fomitopsis schrenkii</name>
    <name type="common">Brown rot fungus</name>
    <dbReference type="NCBI Taxonomy" id="2126942"/>
    <lineage>
        <taxon>Eukaryota</taxon>
        <taxon>Fungi</taxon>
        <taxon>Dikarya</taxon>
        <taxon>Basidiomycota</taxon>
        <taxon>Agaricomycotina</taxon>
        <taxon>Agaricomycetes</taxon>
        <taxon>Polyporales</taxon>
        <taxon>Fomitopsis</taxon>
    </lineage>
</organism>
<proteinExistence type="predicted"/>
<dbReference type="InterPro" id="IPR003439">
    <property type="entry name" value="ABC_transporter-like_ATP-bd"/>
</dbReference>
<dbReference type="EMBL" id="KE504612">
    <property type="protein sequence ID" value="EPS92425.1"/>
    <property type="molecule type" value="Genomic_DNA"/>
</dbReference>
<dbReference type="SUPFAM" id="SSF52540">
    <property type="entry name" value="P-loop containing nucleoside triphosphate hydrolases"/>
    <property type="match status" value="1"/>
</dbReference>
<gene>
    <name evidence="2" type="ORF">FOMPIDRAFT_15305</name>
</gene>
<dbReference type="GO" id="GO:0090374">
    <property type="term" value="P:oligopeptide export from mitochondrion"/>
    <property type="evidence" value="ECO:0007669"/>
    <property type="project" value="TreeGrafter"/>
</dbReference>
<dbReference type="PANTHER" id="PTHR43394:SF1">
    <property type="entry name" value="ATP-BINDING CASSETTE SUB-FAMILY B MEMBER 10, MITOCHONDRIAL"/>
    <property type="match status" value="1"/>
</dbReference>
<dbReference type="InParanoid" id="S8ERI2"/>
<dbReference type="GO" id="GO:0005743">
    <property type="term" value="C:mitochondrial inner membrane"/>
    <property type="evidence" value="ECO:0007669"/>
    <property type="project" value="TreeGrafter"/>
</dbReference>
<dbReference type="GO" id="GO:0005524">
    <property type="term" value="F:ATP binding"/>
    <property type="evidence" value="ECO:0007669"/>
    <property type="project" value="InterPro"/>
</dbReference>
<dbReference type="Proteomes" id="UP000015241">
    <property type="component" value="Unassembled WGS sequence"/>
</dbReference>
<dbReference type="STRING" id="743788.S8ERI2"/>
<feature type="non-terminal residue" evidence="2">
    <location>
        <position position="62"/>
    </location>
</feature>
<accession>S8ERI2</accession>
<dbReference type="PANTHER" id="PTHR43394">
    <property type="entry name" value="ATP-DEPENDENT PERMEASE MDL1, MITOCHONDRIAL"/>
    <property type="match status" value="1"/>
</dbReference>
<reference evidence="2 3" key="1">
    <citation type="journal article" date="2012" name="Science">
        <title>The Paleozoic origin of enzymatic lignin decomposition reconstructed from 31 fungal genomes.</title>
        <authorList>
            <person name="Floudas D."/>
            <person name="Binder M."/>
            <person name="Riley R."/>
            <person name="Barry K."/>
            <person name="Blanchette R.A."/>
            <person name="Henrissat B."/>
            <person name="Martinez A.T."/>
            <person name="Otillar R."/>
            <person name="Spatafora J.W."/>
            <person name="Yadav J.S."/>
            <person name="Aerts A."/>
            <person name="Benoit I."/>
            <person name="Boyd A."/>
            <person name="Carlson A."/>
            <person name="Copeland A."/>
            <person name="Coutinho P.M."/>
            <person name="de Vries R.P."/>
            <person name="Ferreira P."/>
            <person name="Findley K."/>
            <person name="Foster B."/>
            <person name="Gaskell J."/>
            <person name="Glotzer D."/>
            <person name="Gorecki P."/>
            <person name="Heitman J."/>
            <person name="Hesse C."/>
            <person name="Hori C."/>
            <person name="Igarashi K."/>
            <person name="Jurgens J.A."/>
            <person name="Kallen N."/>
            <person name="Kersten P."/>
            <person name="Kohler A."/>
            <person name="Kuees U."/>
            <person name="Kumar T.K.A."/>
            <person name="Kuo A."/>
            <person name="LaButti K."/>
            <person name="Larrondo L.F."/>
            <person name="Lindquist E."/>
            <person name="Ling A."/>
            <person name="Lombard V."/>
            <person name="Lucas S."/>
            <person name="Lundell T."/>
            <person name="Martin R."/>
            <person name="McLaughlin D.J."/>
            <person name="Morgenstern I."/>
            <person name="Morin E."/>
            <person name="Murat C."/>
            <person name="Nagy L.G."/>
            <person name="Nolan M."/>
            <person name="Ohm R.A."/>
            <person name="Patyshakuliyeva A."/>
            <person name="Rokas A."/>
            <person name="Ruiz-Duenas F.J."/>
            <person name="Sabat G."/>
            <person name="Salamov A."/>
            <person name="Samejima M."/>
            <person name="Schmutz J."/>
            <person name="Slot J.C."/>
            <person name="St John F."/>
            <person name="Stenlid J."/>
            <person name="Sun H."/>
            <person name="Sun S."/>
            <person name="Syed K."/>
            <person name="Tsang A."/>
            <person name="Wiebenga A."/>
            <person name="Young D."/>
            <person name="Pisabarro A."/>
            <person name="Eastwood D.C."/>
            <person name="Martin F."/>
            <person name="Cullen D."/>
            <person name="Grigoriev I.V."/>
            <person name="Hibbett D.S."/>
        </authorList>
    </citation>
    <scope>NUCLEOTIDE SEQUENCE</scope>
    <source>
        <strain evidence="3">FP-58527</strain>
    </source>
</reference>
<dbReference type="GO" id="GO:0015421">
    <property type="term" value="F:ABC-type oligopeptide transporter activity"/>
    <property type="evidence" value="ECO:0007669"/>
    <property type="project" value="TreeGrafter"/>
</dbReference>